<protein>
    <submittedName>
        <fullName evidence="1">Kinesin-like protein KIN-5D</fullName>
    </submittedName>
</protein>
<accession>A0A699HFS5</accession>
<comment type="caution">
    <text evidence="1">The sequence shown here is derived from an EMBL/GenBank/DDBJ whole genome shotgun (WGS) entry which is preliminary data.</text>
</comment>
<dbReference type="AlphaFoldDB" id="A0A699HFS5"/>
<organism evidence="1">
    <name type="scientific">Tanacetum cinerariifolium</name>
    <name type="common">Dalmatian daisy</name>
    <name type="synonym">Chrysanthemum cinerariifolium</name>
    <dbReference type="NCBI Taxonomy" id="118510"/>
    <lineage>
        <taxon>Eukaryota</taxon>
        <taxon>Viridiplantae</taxon>
        <taxon>Streptophyta</taxon>
        <taxon>Embryophyta</taxon>
        <taxon>Tracheophyta</taxon>
        <taxon>Spermatophyta</taxon>
        <taxon>Magnoliopsida</taxon>
        <taxon>eudicotyledons</taxon>
        <taxon>Gunneridae</taxon>
        <taxon>Pentapetalae</taxon>
        <taxon>asterids</taxon>
        <taxon>campanulids</taxon>
        <taxon>Asterales</taxon>
        <taxon>Asteraceae</taxon>
        <taxon>Asteroideae</taxon>
        <taxon>Anthemideae</taxon>
        <taxon>Anthemidinae</taxon>
        <taxon>Tanacetum</taxon>
    </lineage>
</organism>
<name>A0A699HFS5_TANCI</name>
<gene>
    <name evidence="1" type="ORF">Tci_378037</name>
</gene>
<proteinExistence type="predicted"/>
<reference evidence="1" key="1">
    <citation type="journal article" date="2019" name="Sci. Rep.">
        <title>Draft genome of Tanacetum cinerariifolium, the natural source of mosquito coil.</title>
        <authorList>
            <person name="Yamashiro T."/>
            <person name="Shiraishi A."/>
            <person name="Satake H."/>
            <person name="Nakayama K."/>
        </authorList>
    </citation>
    <scope>NUCLEOTIDE SEQUENCE</scope>
</reference>
<evidence type="ECO:0000313" key="1">
    <source>
        <dbReference type="EMBL" id="GEY06063.1"/>
    </source>
</evidence>
<dbReference type="EMBL" id="BKCJ010148922">
    <property type="protein sequence ID" value="GEY06063.1"/>
    <property type="molecule type" value="Genomic_DNA"/>
</dbReference>
<sequence length="156" mass="17457">MAASVTQQEQQLKGMDEDMQSFVSTKGHATEELRIALEKLKTMYGSGIRALDDIADELDENSQSTFGHLNSQLFKGIASEAENLLNDLQDILCSQENKLTAYAQHQREAHSRAIETSRKFEECAANEEKQLIEKVAELLAVSNAKKKELGMAQPWE</sequence>